<proteinExistence type="predicted"/>
<keyword evidence="3" id="KW-1185">Reference proteome</keyword>
<evidence type="ECO:0000313" key="3">
    <source>
        <dbReference type="Proteomes" id="UP001054837"/>
    </source>
</evidence>
<name>A0AAV4RE30_9ARAC</name>
<protein>
    <submittedName>
        <fullName evidence="2">Uncharacterized protein</fullName>
    </submittedName>
</protein>
<dbReference type="EMBL" id="BPLQ01006032">
    <property type="protein sequence ID" value="GIY19274.1"/>
    <property type="molecule type" value="Genomic_DNA"/>
</dbReference>
<evidence type="ECO:0000313" key="2">
    <source>
        <dbReference type="EMBL" id="GIY19274.1"/>
    </source>
</evidence>
<evidence type="ECO:0000256" key="1">
    <source>
        <dbReference type="SAM" id="Phobius"/>
    </source>
</evidence>
<sequence length="78" mass="9526">MEYPSRKKPIFKRSRKVPFSYRYPRTFFWGIIGTSMLLFFSRPIYDIIFRPPTVDPYAIDDETRKKIADRTRRIKSIF</sequence>
<keyword evidence="1" id="KW-1133">Transmembrane helix</keyword>
<feature type="transmembrane region" description="Helical" evidence="1">
    <location>
        <begin position="21"/>
        <end position="40"/>
    </location>
</feature>
<keyword evidence="1" id="KW-0812">Transmembrane</keyword>
<organism evidence="2 3">
    <name type="scientific">Caerostris darwini</name>
    <dbReference type="NCBI Taxonomy" id="1538125"/>
    <lineage>
        <taxon>Eukaryota</taxon>
        <taxon>Metazoa</taxon>
        <taxon>Ecdysozoa</taxon>
        <taxon>Arthropoda</taxon>
        <taxon>Chelicerata</taxon>
        <taxon>Arachnida</taxon>
        <taxon>Araneae</taxon>
        <taxon>Araneomorphae</taxon>
        <taxon>Entelegynae</taxon>
        <taxon>Araneoidea</taxon>
        <taxon>Araneidae</taxon>
        <taxon>Caerostris</taxon>
    </lineage>
</organism>
<comment type="caution">
    <text evidence="2">The sequence shown here is derived from an EMBL/GenBank/DDBJ whole genome shotgun (WGS) entry which is preliminary data.</text>
</comment>
<accession>A0AAV4RE30</accession>
<gene>
    <name evidence="2" type="primary">AVEN_5551_1</name>
    <name evidence="2" type="ORF">CDAR_413971</name>
</gene>
<dbReference type="Proteomes" id="UP001054837">
    <property type="component" value="Unassembled WGS sequence"/>
</dbReference>
<dbReference type="AlphaFoldDB" id="A0AAV4RE30"/>
<reference evidence="2 3" key="1">
    <citation type="submission" date="2021-06" db="EMBL/GenBank/DDBJ databases">
        <title>Caerostris darwini draft genome.</title>
        <authorList>
            <person name="Kono N."/>
            <person name="Arakawa K."/>
        </authorList>
    </citation>
    <scope>NUCLEOTIDE SEQUENCE [LARGE SCALE GENOMIC DNA]</scope>
</reference>
<keyword evidence="1" id="KW-0472">Membrane</keyword>